<name>A0A7U2EXV6_PHANO</name>
<keyword evidence="2" id="KW-1185">Reference proteome</keyword>
<gene>
    <name evidence="1" type="ORF">JI435_403200</name>
</gene>
<dbReference type="AlphaFoldDB" id="A0A7U2EXV6"/>
<dbReference type="EMBL" id="CP069024">
    <property type="protein sequence ID" value="QRC92944.1"/>
    <property type="molecule type" value="Genomic_DNA"/>
</dbReference>
<evidence type="ECO:0000313" key="1">
    <source>
        <dbReference type="EMBL" id="QRC92944.1"/>
    </source>
</evidence>
<evidence type="ECO:0000313" key="2">
    <source>
        <dbReference type="Proteomes" id="UP000663193"/>
    </source>
</evidence>
<dbReference type="VEuPathDB" id="FungiDB:JI435_403200"/>
<organism evidence="1 2">
    <name type="scientific">Phaeosphaeria nodorum (strain SN15 / ATCC MYA-4574 / FGSC 10173)</name>
    <name type="common">Glume blotch fungus</name>
    <name type="synonym">Parastagonospora nodorum</name>
    <dbReference type="NCBI Taxonomy" id="321614"/>
    <lineage>
        <taxon>Eukaryota</taxon>
        <taxon>Fungi</taxon>
        <taxon>Dikarya</taxon>
        <taxon>Ascomycota</taxon>
        <taxon>Pezizomycotina</taxon>
        <taxon>Dothideomycetes</taxon>
        <taxon>Pleosporomycetidae</taxon>
        <taxon>Pleosporales</taxon>
        <taxon>Pleosporineae</taxon>
        <taxon>Phaeosphaeriaceae</taxon>
        <taxon>Parastagonospora</taxon>
    </lineage>
</organism>
<protein>
    <submittedName>
        <fullName evidence="1">Uncharacterized protein</fullName>
    </submittedName>
</protein>
<accession>A0A7U2EXV6</accession>
<reference evidence="2" key="1">
    <citation type="journal article" date="2021" name="BMC Genomics">
        <title>Chromosome-level genome assembly and manually-curated proteome of model necrotroph Parastagonospora nodorum Sn15 reveals a genome-wide trove of candidate effector homologs, and redundancy of virulence-related functions within an accessory chromosome.</title>
        <authorList>
            <person name="Bertazzoni S."/>
            <person name="Jones D.A.B."/>
            <person name="Phan H.T."/>
            <person name="Tan K.-C."/>
            <person name="Hane J.K."/>
        </authorList>
    </citation>
    <scope>NUCLEOTIDE SEQUENCE [LARGE SCALE GENOMIC DNA]</scope>
    <source>
        <strain evidence="2">SN15 / ATCC MYA-4574 / FGSC 10173)</strain>
    </source>
</reference>
<dbReference type="Proteomes" id="UP000663193">
    <property type="component" value="Chromosome 2"/>
</dbReference>
<sequence length="65" mass="7246">MVARSEVIKAQTNSMRSLRSFRGDWLQLRILAIRLSATTSGPHEFQQSLAADRALVGDNEVDEMA</sequence>
<proteinExistence type="predicted"/>